<feature type="transmembrane region" description="Helical" evidence="1">
    <location>
        <begin position="98"/>
        <end position="123"/>
    </location>
</feature>
<evidence type="ECO:0000313" key="3">
    <source>
        <dbReference type="Proteomes" id="UP000076603"/>
    </source>
</evidence>
<dbReference type="EMBL" id="LWAE01000001">
    <property type="protein sequence ID" value="KZL94243.1"/>
    <property type="molecule type" value="Genomic_DNA"/>
</dbReference>
<name>A0A162USR2_9CLOT</name>
<comment type="caution">
    <text evidence="2">The sequence shown here is derived from an EMBL/GenBank/DDBJ whole genome shotgun (WGS) entry which is preliminary data.</text>
</comment>
<organism evidence="2 3">
    <name type="scientific">Clostridium magnum DSM 2767</name>
    <dbReference type="NCBI Taxonomy" id="1121326"/>
    <lineage>
        <taxon>Bacteria</taxon>
        <taxon>Bacillati</taxon>
        <taxon>Bacillota</taxon>
        <taxon>Clostridia</taxon>
        <taxon>Eubacteriales</taxon>
        <taxon>Clostridiaceae</taxon>
        <taxon>Clostridium</taxon>
    </lineage>
</organism>
<reference evidence="2 3" key="1">
    <citation type="submission" date="2016-04" db="EMBL/GenBank/DDBJ databases">
        <title>Genome sequence of Clostridium magnum DSM 2767.</title>
        <authorList>
            <person name="Poehlein A."/>
            <person name="Uhlig R."/>
            <person name="Fischer R."/>
            <person name="Bahl H."/>
            <person name="Daniel R."/>
        </authorList>
    </citation>
    <scope>NUCLEOTIDE SEQUENCE [LARGE SCALE GENOMIC DNA]</scope>
    <source>
        <strain evidence="2 3">DSM 2767</strain>
    </source>
</reference>
<evidence type="ECO:0008006" key="4">
    <source>
        <dbReference type="Google" id="ProtNLM"/>
    </source>
</evidence>
<dbReference type="Pfam" id="PF11167">
    <property type="entry name" value="DUF2953"/>
    <property type="match status" value="1"/>
</dbReference>
<evidence type="ECO:0000256" key="1">
    <source>
        <dbReference type="SAM" id="Phobius"/>
    </source>
</evidence>
<gene>
    <name evidence="2" type="ORF">CLMAG_12960</name>
</gene>
<proteinExistence type="predicted"/>
<protein>
    <recommendedName>
        <fullName evidence="4">DUF2953 domain-containing protein</fullName>
    </recommendedName>
</protein>
<accession>A0A162USR2</accession>
<keyword evidence="1" id="KW-1133">Transmembrane helix</keyword>
<sequence>MLFIWILCILILLFIIPIPIKIKVKYIDMKLDFYLYNINLNNILRHIKRKTKHIVEDKPDRVHNFGNSIKTFSTLRKKLKFKPVLKLKLDLIYGLDNAAYTALLHGIITSFYPMLVQFLSLFFKISENNIEAQPEFNKFILKLEIDSIIFINLAKVIYMSLITYRHLKESNKENLANT</sequence>
<keyword evidence="3" id="KW-1185">Reference proteome</keyword>
<dbReference type="Proteomes" id="UP000076603">
    <property type="component" value="Unassembled WGS sequence"/>
</dbReference>
<dbReference type="STRING" id="1121326.CLMAG_12960"/>
<dbReference type="AlphaFoldDB" id="A0A162USR2"/>
<dbReference type="InterPro" id="IPR021338">
    <property type="entry name" value="DUF2953"/>
</dbReference>
<keyword evidence="1" id="KW-0472">Membrane</keyword>
<evidence type="ECO:0000313" key="2">
    <source>
        <dbReference type="EMBL" id="KZL94243.1"/>
    </source>
</evidence>
<dbReference type="PATRIC" id="fig|1121326.3.peg.1264"/>
<keyword evidence="1" id="KW-0812">Transmembrane</keyword>